<dbReference type="RefSeq" id="WP_141811385.1">
    <property type="nucleotide sequence ID" value="NZ_VFPG01000001.1"/>
</dbReference>
<proteinExistence type="predicted"/>
<name>A0A543FIQ2_9NOCA</name>
<keyword evidence="4" id="KW-1185">Reference proteome</keyword>
<feature type="domain" description="TIR" evidence="2">
    <location>
        <begin position="3"/>
        <end position="128"/>
    </location>
</feature>
<dbReference type="EMBL" id="VFPG01000001">
    <property type="protein sequence ID" value="TQM33642.1"/>
    <property type="molecule type" value="Genomic_DNA"/>
</dbReference>
<organism evidence="3 4">
    <name type="scientific">Nocardia bhagyanarayanae</name>
    <dbReference type="NCBI Taxonomy" id="1215925"/>
    <lineage>
        <taxon>Bacteria</taxon>
        <taxon>Bacillati</taxon>
        <taxon>Actinomycetota</taxon>
        <taxon>Actinomycetes</taxon>
        <taxon>Mycobacteriales</taxon>
        <taxon>Nocardiaceae</taxon>
        <taxon>Nocardia</taxon>
    </lineage>
</organism>
<dbReference type="Pfam" id="PF13676">
    <property type="entry name" value="TIR_2"/>
    <property type="match status" value="1"/>
</dbReference>
<evidence type="ECO:0000313" key="4">
    <source>
        <dbReference type="Proteomes" id="UP000316331"/>
    </source>
</evidence>
<dbReference type="InterPro" id="IPR000157">
    <property type="entry name" value="TIR_dom"/>
</dbReference>
<evidence type="ECO:0000313" key="3">
    <source>
        <dbReference type="EMBL" id="TQM33642.1"/>
    </source>
</evidence>
<comment type="caution">
    <text evidence="3">The sequence shown here is derived from an EMBL/GenBank/DDBJ whole genome shotgun (WGS) entry which is preliminary data.</text>
</comment>
<dbReference type="Gene3D" id="3.40.50.10140">
    <property type="entry name" value="Toll/interleukin-1 receptor homology (TIR) domain"/>
    <property type="match status" value="1"/>
</dbReference>
<feature type="compositionally biased region" description="Polar residues" evidence="1">
    <location>
        <begin position="182"/>
        <end position="192"/>
    </location>
</feature>
<evidence type="ECO:0000256" key="1">
    <source>
        <dbReference type="SAM" id="MobiDB-lite"/>
    </source>
</evidence>
<sequence length="198" mass="22232">MKIFLNYRTIDSVYAVGQISKQMARHFGRVHVFRDQDSLALGVLYSRRIRAALDDTDVMVSVIGRHWLDARDKRGVRCIDNERDWVRMELRTAFERGIPVVPVLLDDTPLPVPESLPEDIRKLTLSQGWRIRHQSLDDDIAGLIKRLSPVPEPQDQPAAGPARRSPPQTQTNSATGGGIVVANQNGPQNVTLNDPRGR</sequence>
<dbReference type="GO" id="GO:0007165">
    <property type="term" value="P:signal transduction"/>
    <property type="evidence" value="ECO:0007669"/>
    <property type="project" value="InterPro"/>
</dbReference>
<dbReference type="Proteomes" id="UP000316331">
    <property type="component" value="Unassembled WGS sequence"/>
</dbReference>
<gene>
    <name evidence="3" type="ORF">FB390_5379</name>
</gene>
<dbReference type="OrthoDB" id="4547231at2"/>
<feature type="region of interest" description="Disordered" evidence="1">
    <location>
        <begin position="148"/>
        <end position="198"/>
    </location>
</feature>
<reference evidence="3 4" key="1">
    <citation type="submission" date="2019-06" db="EMBL/GenBank/DDBJ databases">
        <title>Sequencing the genomes of 1000 actinobacteria strains.</title>
        <authorList>
            <person name="Klenk H.-P."/>
        </authorList>
    </citation>
    <scope>NUCLEOTIDE SEQUENCE [LARGE SCALE GENOMIC DNA]</scope>
    <source>
        <strain evidence="3 4">DSM 103495</strain>
    </source>
</reference>
<protein>
    <submittedName>
        <fullName evidence="3">TIR domain-containing protein</fullName>
    </submittedName>
</protein>
<dbReference type="AlphaFoldDB" id="A0A543FIQ2"/>
<accession>A0A543FIQ2</accession>
<evidence type="ECO:0000259" key="2">
    <source>
        <dbReference type="Pfam" id="PF13676"/>
    </source>
</evidence>
<dbReference type="InterPro" id="IPR035897">
    <property type="entry name" value="Toll_tir_struct_dom_sf"/>
</dbReference>
<dbReference type="SUPFAM" id="SSF52200">
    <property type="entry name" value="Toll/Interleukin receptor TIR domain"/>
    <property type="match status" value="1"/>
</dbReference>